<evidence type="ECO:0000256" key="2">
    <source>
        <dbReference type="PROSITE-ProRule" id="PRU00703"/>
    </source>
</evidence>
<evidence type="ECO:0000256" key="1">
    <source>
        <dbReference type="ARBA" id="ARBA00023122"/>
    </source>
</evidence>
<proteinExistence type="predicted"/>
<dbReference type="Gene3D" id="3.10.580.10">
    <property type="entry name" value="CBS-domain"/>
    <property type="match status" value="1"/>
</dbReference>
<dbReference type="OrthoDB" id="9794094at2"/>
<dbReference type="PANTHER" id="PTHR43080:SF2">
    <property type="entry name" value="CBS DOMAIN-CONTAINING PROTEIN"/>
    <property type="match status" value="1"/>
</dbReference>
<dbReference type="PANTHER" id="PTHR43080">
    <property type="entry name" value="CBS DOMAIN-CONTAINING PROTEIN CBSX3, MITOCHONDRIAL"/>
    <property type="match status" value="1"/>
</dbReference>
<feature type="domain" description="CBS" evidence="3">
    <location>
        <begin position="7"/>
        <end position="62"/>
    </location>
</feature>
<dbReference type="EMBL" id="MSCH01000003">
    <property type="protein sequence ID" value="PQJ53348.1"/>
    <property type="molecule type" value="Genomic_DNA"/>
</dbReference>
<dbReference type="PROSITE" id="PS51371">
    <property type="entry name" value="CBS"/>
    <property type="match status" value="2"/>
</dbReference>
<dbReference type="Proteomes" id="UP000239007">
    <property type="component" value="Unassembled WGS sequence"/>
</dbReference>
<keyword evidence="1 2" id="KW-0129">CBS domain</keyword>
<dbReference type="RefSeq" id="WP_105051831.1">
    <property type="nucleotide sequence ID" value="NZ_BMYG01000003.1"/>
</dbReference>
<evidence type="ECO:0000313" key="4">
    <source>
        <dbReference type="EMBL" id="PQJ53348.1"/>
    </source>
</evidence>
<dbReference type="InterPro" id="IPR051257">
    <property type="entry name" value="Diverse_CBS-Domain"/>
</dbReference>
<evidence type="ECO:0000313" key="5">
    <source>
        <dbReference type="Proteomes" id="UP000239007"/>
    </source>
</evidence>
<name>A0A2S7UUE4_9GAMM</name>
<evidence type="ECO:0000259" key="3">
    <source>
        <dbReference type="PROSITE" id="PS51371"/>
    </source>
</evidence>
<protein>
    <submittedName>
        <fullName evidence="4">CBS domain-containing protein</fullName>
    </submittedName>
</protein>
<dbReference type="InterPro" id="IPR046342">
    <property type="entry name" value="CBS_dom_sf"/>
</dbReference>
<comment type="caution">
    <text evidence="4">The sequence shown here is derived from an EMBL/GenBank/DDBJ whole genome shotgun (WGS) entry which is preliminary data.</text>
</comment>
<accession>A0A2S7UUE4</accession>
<feature type="domain" description="CBS" evidence="3">
    <location>
        <begin position="81"/>
        <end position="136"/>
    </location>
</feature>
<dbReference type="AlphaFoldDB" id="A0A2S7UUE4"/>
<dbReference type="Pfam" id="PF00571">
    <property type="entry name" value="CBS"/>
    <property type="match status" value="2"/>
</dbReference>
<gene>
    <name evidence="4" type="ORF">BTO11_06475</name>
</gene>
<dbReference type="InterPro" id="IPR000644">
    <property type="entry name" value="CBS_dom"/>
</dbReference>
<keyword evidence="5" id="KW-1185">Reference proteome</keyword>
<reference evidence="4 5" key="1">
    <citation type="submission" date="2016-12" db="EMBL/GenBank/DDBJ databases">
        <title>Diversity of luminous bacteria.</title>
        <authorList>
            <person name="Yoshizawa S."/>
            <person name="Kogure K."/>
        </authorList>
    </citation>
    <scope>NUCLEOTIDE SEQUENCE [LARGE SCALE GENOMIC DNA]</scope>
    <source>
        <strain evidence="4 5">SA4-48</strain>
    </source>
</reference>
<dbReference type="CDD" id="cd04584">
    <property type="entry name" value="CBS_pair_AcuB_like"/>
    <property type="match status" value="1"/>
</dbReference>
<dbReference type="SUPFAM" id="SSF54631">
    <property type="entry name" value="CBS-domain pair"/>
    <property type="match status" value="1"/>
</dbReference>
<dbReference type="SMART" id="SM00116">
    <property type="entry name" value="CBS"/>
    <property type="match status" value="2"/>
</dbReference>
<sequence length="136" mass="15019">MNIKKIMTSPALTISLDDDLATVNEIFANAKFHHLLVVEKNKLFGVVSDRDLLKAVSPKIGTAAAKLTDTATLNKKVHQIMTRKPICLQQDNTVHDAVNLFLENNISCIPVVDSSFCPVGIVSWRDILKAIKKPKL</sequence>
<organism evidence="4 5">
    <name type="scientific">Psychrosphaera saromensis</name>
    <dbReference type="NCBI Taxonomy" id="716813"/>
    <lineage>
        <taxon>Bacteria</taxon>
        <taxon>Pseudomonadati</taxon>
        <taxon>Pseudomonadota</taxon>
        <taxon>Gammaproteobacteria</taxon>
        <taxon>Alteromonadales</taxon>
        <taxon>Pseudoalteromonadaceae</taxon>
        <taxon>Psychrosphaera</taxon>
    </lineage>
</organism>